<evidence type="ECO:0000256" key="4">
    <source>
        <dbReference type="ARBA" id="ARBA00022763"/>
    </source>
</evidence>
<evidence type="ECO:0000313" key="10">
    <source>
        <dbReference type="Proteomes" id="UP000886653"/>
    </source>
</evidence>
<dbReference type="PANTHER" id="PTHR12172">
    <property type="entry name" value="CELL CYCLE CHECKPOINT PROTEIN RAD17"/>
    <property type="match status" value="1"/>
</dbReference>
<comment type="subcellular location">
    <subcellularLocation>
        <location evidence="1">Nucleus</location>
    </subcellularLocation>
</comment>
<keyword evidence="4" id="KW-0227">DNA damage</keyword>
<comment type="similarity">
    <text evidence="2">Belongs to the rad17/RAD24 family.</text>
</comment>
<gene>
    <name evidence="9" type="ORF">CROQUDRAFT_45191</name>
</gene>
<dbReference type="Proteomes" id="UP000886653">
    <property type="component" value="Unassembled WGS sequence"/>
</dbReference>
<sequence>LWSEKYAPITLSDLAVHPKKLELIHGWLKDALSGPPSMRKYRRLLVLGGPSGCGKSAIIRALAKSPDHTNNSHTEQPRIPTGKRSGKGKAKAEVELNGLGYEILEWEESGASTFSRMTEFPCWLTRASFGPTLLFEETKDSIDPHQHHTASAKQDSSSRSAQCSQDSQKPKLLLVDELPNLHHGQTLSAFCDALRLHLNSSRPSTPPLVLIISDTTLRPGQEGADNILSNHGNLGGGFNREDKGMNVRSLLPTEILQHPACFHIRLNAVNKTIMKKMLNRILIEDECFGTGPSKHKKPSVKDVDDIITASNGDIRVALNNLQFIYNHPPSTRLSRASKFKLTDHETLRQPANKIESLLGARESSLVIFHGLGKVLYNKRWGDDATEDAKDKRFRPPSPERVPKFLREFERRQLKTDIEALFSETSTGTDQFIAYLHHNYPAFTDDVDEMGVLLEYMSFADSSLYLNAERWIQKPISQLYQFHVTIRGMLIGLPSPVTRKKTQTLAKSAHWEYSRQQFENAKDIESFKHAQAALSTQRIGGQPGHGLKGIDGFMNKLDIEDMHSSSSSSYYIS</sequence>
<protein>
    <recommendedName>
        <fullName evidence="11">Cell cycle checkpoint protein RAD17</fullName>
    </recommendedName>
</protein>
<evidence type="ECO:0000256" key="2">
    <source>
        <dbReference type="ARBA" id="ARBA00006168"/>
    </source>
</evidence>
<dbReference type="InterPro" id="IPR027417">
    <property type="entry name" value="P-loop_NTPase"/>
</dbReference>
<dbReference type="GO" id="GO:0003682">
    <property type="term" value="F:chromatin binding"/>
    <property type="evidence" value="ECO:0007669"/>
    <property type="project" value="TreeGrafter"/>
</dbReference>
<feature type="compositionally biased region" description="Low complexity" evidence="8">
    <location>
        <begin position="154"/>
        <end position="167"/>
    </location>
</feature>
<dbReference type="GO" id="GO:0005634">
    <property type="term" value="C:nucleus"/>
    <property type="evidence" value="ECO:0007669"/>
    <property type="project" value="UniProtKB-SubCell"/>
</dbReference>
<evidence type="ECO:0000256" key="6">
    <source>
        <dbReference type="ARBA" id="ARBA00023242"/>
    </source>
</evidence>
<reference evidence="9" key="1">
    <citation type="submission" date="2013-11" db="EMBL/GenBank/DDBJ databases">
        <title>Genome sequence of the fusiform rust pathogen reveals effectors for host alternation and coevolution with pine.</title>
        <authorList>
            <consortium name="DOE Joint Genome Institute"/>
            <person name="Smith K."/>
            <person name="Pendleton A."/>
            <person name="Kubisiak T."/>
            <person name="Anderson C."/>
            <person name="Salamov A."/>
            <person name="Aerts A."/>
            <person name="Riley R."/>
            <person name="Clum A."/>
            <person name="Lindquist E."/>
            <person name="Ence D."/>
            <person name="Campbell M."/>
            <person name="Kronenberg Z."/>
            <person name="Feau N."/>
            <person name="Dhillon B."/>
            <person name="Hamelin R."/>
            <person name="Burleigh J."/>
            <person name="Smith J."/>
            <person name="Yandell M."/>
            <person name="Nelson C."/>
            <person name="Grigoriev I."/>
            <person name="Davis J."/>
        </authorList>
    </citation>
    <scope>NUCLEOTIDE SEQUENCE</scope>
    <source>
        <strain evidence="9">G11</strain>
    </source>
</reference>
<accession>A0A9P6TBN6</accession>
<dbReference type="PANTHER" id="PTHR12172:SF0">
    <property type="entry name" value="CELL CYCLE CHECKPOINT PROTEIN RAD17"/>
    <property type="match status" value="1"/>
</dbReference>
<dbReference type="EMBL" id="MU167269">
    <property type="protein sequence ID" value="KAG0145869.1"/>
    <property type="molecule type" value="Genomic_DNA"/>
</dbReference>
<evidence type="ECO:0000256" key="5">
    <source>
        <dbReference type="ARBA" id="ARBA00022840"/>
    </source>
</evidence>
<dbReference type="Pfam" id="PF03215">
    <property type="entry name" value="Rad17"/>
    <property type="match status" value="1"/>
</dbReference>
<keyword evidence="3" id="KW-0547">Nucleotide-binding</keyword>
<name>A0A9P6TBN6_9BASI</name>
<keyword evidence="6" id="KW-0539">Nucleus</keyword>
<evidence type="ECO:0008006" key="11">
    <source>
        <dbReference type="Google" id="ProtNLM"/>
    </source>
</evidence>
<organism evidence="9 10">
    <name type="scientific">Cronartium quercuum f. sp. fusiforme G11</name>
    <dbReference type="NCBI Taxonomy" id="708437"/>
    <lineage>
        <taxon>Eukaryota</taxon>
        <taxon>Fungi</taxon>
        <taxon>Dikarya</taxon>
        <taxon>Basidiomycota</taxon>
        <taxon>Pucciniomycotina</taxon>
        <taxon>Pucciniomycetes</taxon>
        <taxon>Pucciniales</taxon>
        <taxon>Coleosporiaceae</taxon>
        <taxon>Cronartium</taxon>
    </lineage>
</organism>
<evidence type="ECO:0000256" key="1">
    <source>
        <dbReference type="ARBA" id="ARBA00004123"/>
    </source>
</evidence>
<evidence type="ECO:0000256" key="7">
    <source>
        <dbReference type="ARBA" id="ARBA00023306"/>
    </source>
</evidence>
<dbReference type="SUPFAM" id="SSF52540">
    <property type="entry name" value="P-loop containing nucleoside triphosphate hydrolases"/>
    <property type="match status" value="1"/>
</dbReference>
<dbReference type="OrthoDB" id="10265971at2759"/>
<feature type="region of interest" description="Disordered" evidence="8">
    <location>
        <begin position="65"/>
        <end position="89"/>
    </location>
</feature>
<dbReference type="GO" id="GO:0033314">
    <property type="term" value="P:mitotic DNA replication checkpoint signaling"/>
    <property type="evidence" value="ECO:0007669"/>
    <property type="project" value="TreeGrafter"/>
</dbReference>
<feature type="region of interest" description="Disordered" evidence="8">
    <location>
        <begin position="141"/>
        <end position="168"/>
    </location>
</feature>
<dbReference type="GO" id="GO:0005524">
    <property type="term" value="F:ATP binding"/>
    <property type="evidence" value="ECO:0007669"/>
    <property type="project" value="UniProtKB-KW"/>
</dbReference>
<keyword evidence="10" id="KW-1185">Reference proteome</keyword>
<keyword evidence="7" id="KW-0131">Cell cycle</keyword>
<evidence type="ECO:0000313" key="9">
    <source>
        <dbReference type="EMBL" id="KAG0145869.1"/>
    </source>
</evidence>
<dbReference type="GO" id="GO:0006281">
    <property type="term" value="P:DNA repair"/>
    <property type="evidence" value="ECO:0007669"/>
    <property type="project" value="InterPro"/>
</dbReference>
<dbReference type="GO" id="GO:0000077">
    <property type="term" value="P:DNA damage checkpoint signaling"/>
    <property type="evidence" value="ECO:0007669"/>
    <property type="project" value="TreeGrafter"/>
</dbReference>
<comment type="caution">
    <text evidence="9">The sequence shown here is derived from an EMBL/GenBank/DDBJ whole genome shotgun (WGS) entry which is preliminary data.</text>
</comment>
<dbReference type="InterPro" id="IPR004582">
    <property type="entry name" value="Checkpoint_prot_Rad17_Rad24"/>
</dbReference>
<evidence type="ECO:0000256" key="8">
    <source>
        <dbReference type="SAM" id="MobiDB-lite"/>
    </source>
</evidence>
<proteinExistence type="inferred from homology"/>
<dbReference type="Gene3D" id="3.40.50.300">
    <property type="entry name" value="P-loop containing nucleotide triphosphate hydrolases"/>
    <property type="match status" value="1"/>
</dbReference>
<dbReference type="GO" id="GO:0003689">
    <property type="term" value="F:DNA clamp loader activity"/>
    <property type="evidence" value="ECO:0007669"/>
    <property type="project" value="TreeGrafter"/>
</dbReference>
<dbReference type="AlphaFoldDB" id="A0A9P6TBN6"/>
<evidence type="ECO:0000256" key="3">
    <source>
        <dbReference type="ARBA" id="ARBA00022741"/>
    </source>
</evidence>
<feature type="non-terminal residue" evidence="9">
    <location>
        <position position="1"/>
    </location>
</feature>
<keyword evidence="5" id="KW-0067">ATP-binding</keyword>